<proteinExistence type="predicted"/>
<dbReference type="EMBL" id="LAZR01003793">
    <property type="protein sequence ID" value="KKN14685.1"/>
    <property type="molecule type" value="Genomic_DNA"/>
</dbReference>
<dbReference type="AlphaFoldDB" id="A0A0F9N523"/>
<name>A0A0F9N523_9ZZZZ</name>
<sequence>MKKLIEAFYEFRGYLVLKSFRSGLSTDESILLRICNFLSEIHDFILVTWRSWWFIREHPYWFQLWAICKDFGKR</sequence>
<accession>A0A0F9N523</accession>
<protein>
    <submittedName>
        <fullName evidence="1">Uncharacterized protein</fullName>
    </submittedName>
</protein>
<organism evidence="1">
    <name type="scientific">marine sediment metagenome</name>
    <dbReference type="NCBI Taxonomy" id="412755"/>
    <lineage>
        <taxon>unclassified sequences</taxon>
        <taxon>metagenomes</taxon>
        <taxon>ecological metagenomes</taxon>
    </lineage>
</organism>
<gene>
    <name evidence="1" type="ORF">LCGC14_0993730</name>
</gene>
<comment type="caution">
    <text evidence="1">The sequence shown here is derived from an EMBL/GenBank/DDBJ whole genome shotgun (WGS) entry which is preliminary data.</text>
</comment>
<evidence type="ECO:0000313" key="1">
    <source>
        <dbReference type="EMBL" id="KKN14685.1"/>
    </source>
</evidence>
<reference evidence="1" key="1">
    <citation type="journal article" date="2015" name="Nature">
        <title>Complex archaea that bridge the gap between prokaryotes and eukaryotes.</title>
        <authorList>
            <person name="Spang A."/>
            <person name="Saw J.H."/>
            <person name="Jorgensen S.L."/>
            <person name="Zaremba-Niedzwiedzka K."/>
            <person name="Martijn J."/>
            <person name="Lind A.E."/>
            <person name="van Eijk R."/>
            <person name="Schleper C."/>
            <person name="Guy L."/>
            <person name="Ettema T.J."/>
        </authorList>
    </citation>
    <scope>NUCLEOTIDE SEQUENCE</scope>
</reference>